<dbReference type="HOGENOM" id="CLU_1157730_0_0_1"/>
<dbReference type="EMBL" id="CAEY01000547">
    <property type="status" value="NOT_ANNOTATED_CDS"/>
    <property type="molecule type" value="Genomic_DNA"/>
</dbReference>
<dbReference type="Pfam" id="PF21459">
    <property type="entry name" value="INI1_DNA-bd"/>
    <property type="match status" value="1"/>
</dbReference>
<dbReference type="CDD" id="cd21086">
    <property type="entry name" value="WH_NTD_SMARCB1"/>
    <property type="match status" value="1"/>
</dbReference>
<feature type="domain" description="SWI/SNF Subunit INI1 DNA binding" evidence="1">
    <location>
        <begin position="7"/>
        <end position="88"/>
    </location>
</feature>
<sequence length="240" mass="27694">MQTNGDKPTPFQLNDNIGEYYYFASKVGKYLRMFDGALFKSYPSLRRRLVTNEERKKLVSLGLIPSSLTKYITVLKASEVNEIFAGRDEKYKKKVVAPGLTRRELYLEHLAAQAAGPAFDPDWFDEQMFNPEPESIIFSDIQSEKYDAEFYAENLAAQAAGPAFDPDWFDEQMLNPEPESIIFSDIQSEKYDELVLNPQLGVYLDLKRLFYFNINMQMHWTFGSITIVDKTASLQEMIDQ</sequence>
<dbReference type="STRING" id="32264.T1KUG4"/>
<name>T1KUG4_TETUR</name>
<reference evidence="3" key="1">
    <citation type="submission" date="2011-08" db="EMBL/GenBank/DDBJ databases">
        <authorList>
            <person name="Rombauts S."/>
        </authorList>
    </citation>
    <scope>NUCLEOTIDE SEQUENCE</scope>
    <source>
        <strain evidence="3">London</strain>
    </source>
</reference>
<organism evidence="2 3">
    <name type="scientific">Tetranychus urticae</name>
    <name type="common">Two-spotted spider mite</name>
    <dbReference type="NCBI Taxonomy" id="32264"/>
    <lineage>
        <taxon>Eukaryota</taxon>
        <taxon>Metazoa</taxon>
        <taxon>Ecdysozoa</taxon>
        <taxon>Arthropoda</taxon>
        <taxon>Chelicerata</taxon>
        <taxon>Arachnida</taxon>
        <taxon>Acari</taxon>
        <taxon>Acariformes</taxon>
        <taxon>Trombidiformes</taxon>
        <taxon>Prostigmata</taxon>
        <taxon>Eleutherengona</taxon>
        <taxon>Raphignathae</taxon>
        <taxon>Tetranychoidea</taxon>
        <taxon>Tetranychidae</taxon>
        <taxon>Tetranychus</taxon>
    </lineage>
</organism>
<dbReference type="Proteomes" id="UP000015104">
    <property type="component" value="Unassembled WGS sequence"/>
</dbReference>
<reference evidence="2" key="2">
    <citation type="submission" date="2015-06" db="UniProtKB">
        <authorList>
            <consortium name="EnsemblMetazoa"/>
        </authorList>
    </citation>
    <scope>IDENTIFICATION</scope>
</reference>
<dbReference type="EnsemblMetazoa" id="tetur21g03327.1">
    <property type="protein sequence ID" value="tetur21g03327.1"/>
    <property type="gene ID" value="tetur21g03327"/>
</dbReference>
<accession>T1KUG4</accession>
<protein>
    <recommendedName>
        <fullName evidence="1">SWI/SNF Subunit INI1 DNA binding domain-containing protein</fullName>
    </recommendedName>
</protein>
<evidence type="ECO:0000259" key="1">
    <source>
        <dbReference type="Pfam" id="PF21459"/>
    </source>
</evidence>
<dbReference type="AlphaFoldDB" id="T1KUG4"/>
<evidence type="ECO:0000313" key="3">
    <source>
        <dbReference type="Proteomes" id="UP000015104"/>
    </source>
</evidence>
<dbReference type="eggNOG" id="KOG1649">
    <property type="taxonomic scope" value="Eukaryota"/>
</dbReference>
<keyword evidence="3" id="KW-1185">Reference proteome</keyword>
<evidence type="ECO:0000313" key="2">
    <source>
        <dbReference type="EnsemblMetazoa" id="tetur21g03327.1"/>
    </source>
</evidence>
<proteinExistence type="predicted"/>
<dbReference type="InterPro" id="IPR048664">
    <property type="entry name" value="INI1_DNA-bd"/>
</dbReference>